<keyword evidence="2 9" id="KW-0813">Transport</keyword>
<keyword evidence="3" id="KW-1003">Cell membrane</keyword>
<dbReference type="Proteomes" id="UP001559025">
    <property type="component" value="Unassembled WGS sequence"/>
</dbReference>
<feature type="transmembrane region" description="Helical" evidence="9">
    <location>
        <begin position="53"/>
        <end position="75"/>
    </location>
</feature>
<sequence length="166" mass="18615">MPRPLERALSFFDRIFMAIAQLAIFVMMLSISVDALGRYLFNRPLQGSFEFTTLYLMVILTFLGLPATYASGGHIRLDVLKPWLARIPGNPVERVNALIAAGIFGFLAWHSGIEAVSKFIDRDTSFGVIQFPLYWSYVWVPLGCGLLALRLAVEIVFPRSDLEGDE</sequence>
<dbReference type="PANTHER" id="PTHR35011">
    <property type="entry name" value="2,3-DIKETO-L-GULONATE TRAP TRANSPORTER SMALL PERMEASE PROTEIN YIAM"/>
    <property type="match status" value="1"/>
</dbReference>
<evidence type="ECO:0000256" key="8">
    <source>
        <dbReference type="ARBA" id="ARBA00038436"/>
    </source>
</evidence>
<keyword evidence="7 9" id="KW-0472">Membrane</keyword>
<evidence type="ECO:0000256" key="4">
    <source>
        <dbReference type="ARBA" id="ARBA00022519"/>
    </source>
</evidence>
<keyword evidence="12" id="KW-1185">Reference proteome</keyword>
<protein>
    <recommendedName>
        <fullName evidence="9">TRAP transporter small permease protein</fullName>
    </recommendedName>
</protein>
<organism evidence="11 12">
    <name type="scientific">Neoaquamicrobium sediminum</name>
    <dbReference type="NCBI Taxonomy" id="1849104"/>
    <lineage>
        <taxon>Bacteria</taxon>
        <taxon>Pseudomonadati</taxon>
        <taxon>Pseudomonadota</taxon>
        <taxon>Alphaproteobacteria</taxon>
        <taxon>Hyphomicrobiales</taxon>
        <taxon>Phyllobacteriaceae</taxon>
        <taxon>Neoaquamicrobium</taxon>
    </lineage>
</organism>
<evidence type="ECO:0000256" key="1">
    <source>
        <dbReference type="ARBA" id="ARBA00004429"/>
    </source>
</evidence>
<keyword evidence="5 9" id="KW-0812">Transmembrane</keyword>
<feature type="transmembrane region" description="Helical" evidence="9">
    <location>
        <begin position="95"/>
        <end position="113"/>
    </location>
</feature>
<comment type="function">
    <text evidence="9">Part of the tripartite ATP-independent periplasmic (TRAP) transport system.</text>
</comment>
<feature type="transmembrane region" description="Helical" evidence="9">
    <location>
        <begin position="133"/>
        <end position="153"/>
    </location>
</feature>
<evidence type="ECO:0000256" key="7">
    <source>
        <dbReference type="ARBA" id="ARBA00023136"/>
    </source>
</evidence>
<evidence type="ECO:0000313" key="12">
    <source>
        <dbReference type="Proteomes" id="UP001559025"/>
    </source>
</evidence>
<feature type="domain" description="Tripartite ATP-independent periplasmic transporters DctQ component" evidence="10">
    <location>
        <begin position="27"/>
        <end position="156"/>
    </location>
</feature>
<comment type="subcellular location">
    <subcellularLocation>
        <location evidence="1 9">Cell inner membrane</location>
        <topology evidence="1 9">Multi-pass membrane protein</topology>
    </subcellularLocation>
</comment>
<evidence type="ECO:0000256" key="6">
    <source>
        <dbReference type="ARBA" id="ARBA00022989"/>
    </source>
</evidence>
<dbReference type="InterPro" id="IPR055348">
    <property type="entry name" value="DctQ"/>
</dbReference>
<dbReference type="Pfam" id="PF04290">
    <property type="entry name" value="DctQ"/>
    <property type="match status" value="1"/>
</dbReference>
<gene>
    <name evidence="11" type="ORF">V1479_16540</name>
</gene>
<dbReference type="InterPro" id="IPR007387">
    <property type="entry name" value="TRAP_DctQ"/>
</dbReference>
<evidence type="ECO:0000256" key="2">
    <source>
        <dbReference type="ARBA" id="ARBA00022448"/>
    </source>
</evidence>
<comment type="subunit">
    <text evidence="9">The complex comprises the extracytoplasmic solute receptor protein and the two transmembrane proteins.</text>
</comment>
<evidence type="ECO:0000313" key="11">
    <source>
        <dbReference type="EMBL" id="MEX4008919.1"/>
    </source>
</evidence>
<evidence type="ECO:0000259" key="10">
    <source>
        <dbReference type="Pfam" id="PF04290"/>
    </source>
</evidence>
<reference evidence="11 12" key="1">
    <citation type="submission" date="2024-01" db="EMBL/GenBank/DDBJ databases">
        <title>New evidence supports the origin of RcGTA from prophage.</title>
        <authorList>
            <person name="Xu Y."/>
            <person name="Liu B."/>
            <person name="Chen F."/>
        </authorList>
    </citation>
    <scope>NUCLEOTIDE SEQUENCE [LARGE SCALE GENOMIC DNA]</scope>
    <source>
        <strain evidence="11 12">CBW1107-2</strain>
    </source>
</reference>
<accession>A0ABV3WWF8</accession>
<dbReference type="EMBL" id="JAZHFV010000005">
    <property type="protein sequence ID" value="MEX4008919.1"/>
    <property type="molecule type" value="Genomic_DNA"/>
</dbReference>
<comment type="similarity">
    <text evidence="8 9">Belongs to the TRAP transporter small permease family.</text>
</comment>
<evidence type="ECO:0000256" key="9">
    <source>
        <dbReference type="RuleBase" id="RU369079"/>
    </source>
</evidence>
<comment type="caution">
    <text evidence="11">The sequence shown here is derived from an EMBL/GenBank/DDBJ whole genome shotgun (WGS) entry which is preliminary data.</text>
</comment>
<keyword evidence="6 9" id="KW-1133">Transmembrane helix</keyword>
<dbReference type="RefSeq" id="WP_368803892.1">
    <property type="nucleotide sequence ID" value="NZ_JAZHFV010000005.1"/>
</dbReference>
<evidence type="ECO:0000256" key="5">
    <source>
        <dbReference type="ARBA" id="ARBA00022692"/>
    </source>
</evidence>
<evidence type="ECO:0000256" key="3">
    <source>
        <dbReference type="ARBA" id="ARBA00022475"/>
    </source>
</evidence>
<feature type="transmembrane region" description="Helical" evidence="9">
    <location>
        <begin position="12"/>
        <end position="33"/>
    </location>
</feature>
<dbReference type="PANTHER" id="PTHR35011:SF10">
    <property type="entry name" value="TRAP TRANSPORTER SMALL PERMEASE PROTEIN"/>
    <property type="match status" value="1"/>
</dbReference>
<keyword evidence="4 9" id="KW-0997">Cell inner membrane</keyword>
<proteinExistence type="inferred from homology"/>
<name>A0ABV3WWF8_9HYPH</name>